<evidence type="ECO:0000313" key="13">
    <source>
        <dbReference type="Proteomes" id="UP000019384"/>
    </source>
</evidence>
<keyword evidence="7 11" id="KW-0256">Endoplasmic reticulum</keyword>
<organism evidence="12 13">
    <name type="scientific">Kuraishia capsulata CBS 1993</name>
    <dbReference type="NCBI Taxonomy" id="1382522"/>
    <lineage>
        <taxon>Eukaryota</taxon>
        <taxon>Fungi</taxon>
        <taxon>Dikarya</taxon>
        <taxon>Ascomycota</taxon>
        <taxon>Saccharomycotina</taxon>
        <taxon>Pichiomycetes</taxon>
        <taxon>Pichiales</taxon>
        <taxon>Pichiaceae</taxon>
        <taxon>Kuraishia</taxon>
    </lineage>
</organism>
<evidence type="ECO:0000256" key="3">
    <source>
        <dbReference type="ARBA" id="ARBA00009731"/>
    </source>
</evidence>
<sequence length="230" mass="25703">MDCDTEITVIASVTLLIGLVVVLRLIYCLPCVYYSSTKRTIDEAMRIPKGTKIMILLGSGGHTGEMIRILGQFSNDSLENLEKTYVVSSGDETSLLRIKQLEETLRSGKDTRYIILPRARSVGESSFSALFNTLKSFLYTVRTFVGDFSLIPDVLLLNGPGTAVPLAYLVFFFKLIGLGHTRIVYVESLARVNNLSISGKCILPLADRFIVQWEKLAHDYNRCEYYGVLV</sequence>
<gene>
    <name evidence="11" type="primary">ALG14</name>
    <name evidence="12" type="ORF">KUCA_T00003357001</name>
</gene>
<evidence type="ECO:0000256" key="11">
    <source>
        <dbReference type="RuleBase" id="RU362127"/>
    </source>
</evidence>
<keyword evidence="6 11" id="KW-0812">Transmembrane</keyword>
<protein>
    <recommendedName>
        <fullName evidence="5 11">UDP-N-acetylglucosamine transferase subunit ALG14</fullName>
    </recommendedName>
    <alternativeName>
        <fullName evidence="10 11">Asparagine-linked glycosylation protein 14</fullName>
    </alternativeName>
</protein>
<comment type="function">
    <text evidence="11">Involved in protein N-glycosylation. Essential for the second step of the dolichol-linked oligosaccharide pathway. Anchors the catalytic subunit ALG13 to the ER.</text>
</comment>
<evidence type="ECO:0000256" key="10">
    <source>
        <dbReference type="ARBA" id="ARBA00032062"/>
    </source>
</evidence>
<evidence type="ECO:0000256" key="8">
    <source>
        <dbReference type="ARBA" id="ARBA00022989"/>
    </source>
</evidence>
<name>W6MLJ4_9ASCO</name>
<dbReference type="InterPro" id="IPR013969">
    <property type="entry name" value="Oligosacch_biosynth_Alg14"/>
</dbReference>
<dbReference type="STRING" id="1382522.W6MLJ4"/>
<feature type="transmembrane region" description="Helical" evidence="11">
    <location>
        <begin position="7"/>
        <end position="27"/>
    </location>
</feature>
<evidence type="ECO:0000313" key="12">
    <source>
        <dbReference type="EMBL" id="CDK27379.1"/>
    </source>
</evidence>
<dbReference type="GO" id="GO:0006488">
    <property type="term" value="P:dolichol-linked oligosaccharide biosynthetic process"/>
    <property type="evidence" value="ECO:0007669"/>
    <property type="project" value="InterPro"/>
</dbReference>
<evidence type="ECO:0000256" key="6">
    <source>
        <dbReference type="ARBA" id="ARBA00022692"/>
    </source>
</evidence>
<evidence type="ECO:0000256" key="5">
    <source>
        <dbReference type="ARBA" id="ARBA00017467"/>
    </source>
</evidence>
<keyword evidence="13" id="KW-1185">Reference proteome</keyword>
<dbReference type="PANTHER" id="PTHR12154:SF4">
    <property type="entry name" value="UDP-N-ACETYLGLUCOSAMINE TRANSFERASE SUBUNIT ALG14 HOMOLOG"/>
    <property type="match status" value="1"/>
</dbReference>
<dbReference type="PANTHER" id="PTHR12154">
    <property type="entry name" value="GLYCOSYL TRANSFERASE-RELATED"/>
    <property type="match status" value="1"/>
</dbReference>
<dbReference type="AlphaFoldDB" id="W6MLJ4"/>
<proteinExistence type="inferred from homology"/>
<dbReference type="Gene3D" id="3.40.50.2000">
    <property type="entry name" value="Glycogen Phosphorylase B"/>
    <property type="match status" value="1"/>
</dbReference>
<reference evidence="12" key="2">
    <citation type="submission" date="2014-02" db="EMBL/GenBank/DDBJ databases">
        <title>Complete DNA sequence of /Kuraishia capsulata/ illustrates novel genomic features among budding yeasts (/Saccharomycotina/).</title>
        <authorList>
            <person name="Morales L."/>
            <person name="Noel B."/>
            <person name="Porcel B."/>
            <person name="Marcet-Houben M."/>
            <person name="Hullo M-F."/>
            <person name="Sacerdot C."/>
            <person name="Tekaia F."/>
            <person name="Leh-Louis V."/>
            <person name="Despons L."/>
            <person name="Khanna V."/>
            <person name="Aury J-M."/>
            <person name="Barbe V."/>
            <person name="Couloux A."/>
            <person name="Labadie K."/>
            <person name="Pelletier E."/>
            <person name="Souciet J-L."/>
            <person name="Boekhout T."/>
            <person name="Gabaldon T."/>
            <person name="Wincker P."/>
            <person name="Dujon B."/>
        </authorList>
    </citation>
    <scope>NUCLEOTIDE SEQUENCE</scope>
    <source>
        <strain evidence="12">CBS 1993</strain>
    </source>
</reference>
<evidence type="ECO:0000256" key="7">
    <source>
        <dbReference type="ARBA" id="ARBA00022824"/>
    </source>
</evidence>
<keyword evidence="9 11" id="KW-0472">Membrane</keyword>
<reference evidence="12" key="1">
    <citation type="submission" date="2013-12" db="EMBL/GenBank/DDBJ databases">
        <authorList>
            <person name="Genoscope - CEA"/>
        </authorList>
    </citation>
    <scope>NUCLEOTIDE SEQUENCE</scope>
    <source>
        <strain evidence="12">CBS 1993</strain>
    </source>
</reference>
<comment type="subcellular location">
    <subcellularLocation>
        <location evidence="1 11">Endoplasmic reticulum membrane</location>
        <topology evidence="1 11">Single-pass membrane protein</topology>
    </subcellularLocation>
    <subcellularLocation>
        <location evidence="2">Nucleus membrane</location>
        <topology evidence="2">Single-pass membrane protein</topology>
    </subcellularLocation>
</comment>
<dbReference type="Proteomes" id="UP000019384">
    <property type="component" value="Unassembled WGS sequence"/>
</dbReference>
<dbReference type="HOGENOM" id="CLU_064541_0_1_1"/>
<evidence type="ECO:0000256" key="4">
    <source>
        <dbReference type="ARBA" id="ARBA00011335"/>
    </source>
</evidence>
<evidence type="ECO:0000256" key="1">
    <source>
        <dbReference type="ARBA" id="ARBA00004389"/>
    </source>
</evidence>
<accession>W6MLJ4</accession>
<evidence type="ECO:0000256" key="2">
    <source>
        <dbReference type="ARBA" id="ARBA00004590"/>
    </source>
</evidence>
<dbReference type="GO" id="GO:0031965">
    <property type="term" value="C:nuclear membrane"/>
    <property type="evidence" value="ECO:0007669"/>
    <property type="project" value="UniProtKB-SubCell"/>
</dbReference>
<keyword evidence="8 11" id="KW-1133">Transmembrane helix</keyword>
<dbReference type="Pfam" id="PF08660">
    <property type="entry name" value="Alg14"/>
    <property type="match status" value="1"/>
</dbReference>
<dbReference type="EMBL" id="HG793128">
    <property type="protein sequence ID" value="CDK27379.1"/>
    <property type="molecule type" value="Genomic_DNA"/>
</dbReference>
<comment type="subunit">
    <text evidence="4 11">Heterodimer with ALG13 to form a functional enzyme.</text>
</comment>
<dbReference type="GO" id="GO:0043541">
    <property type="term" value="C:UDP-N-acetylglucosamine transferase complex"/>
    <property type="evidence" value="ECO:0007669"/>
    <property type="project" value="TreeGrafter"/>
</dbReference>
<dbReference type="OrthoDB" id="17098at2759"/>
<evidence type="ECO:0000256" key="9">
    <source>
        <dbReference type="ARBA" id="ARBA00023136"/>
    </source>
</evidence>
<dbReference type="GO" id="GO:0004577">
    <property type="term" value="F:N-acetylglucosaminyldiphosphodolichol N-acetylglucosaminyltransferase activity"/>
    <property type="evidence" value="ECO:0007669"/>
    <property type="project" value="TreeGrafter"/>
</dbReference>
<comment type="similarity">
    <text evidence="3 11">Belongs to the ALG14 family.</text>
</comment>